<accession>A0A5C3QST8</accession>
<name>A0A5C3QST8_9AGAR</name>
<evidence type="ECO:0000313" key="2">
    <source>
        <dbReference type="EMBL" id="TFL05066.1"/>
    </source>
</evidence>
<gene>
    <name evidence="2" type="ORF">BDV98DRAFT_561405</name>
</gene>
<keyword evidence="1" id="KW-0472">Membrane</keyword>
<keyword evidence="3" id="KW-1185">Reference proteome</keyword>
<dbReference type="EMBL" id="ML178817">
    <property type="protein sequence ID" value="TFL05066.1"/>
    <property type="molecule type" value="Genomic_DNA"/>
</dbReference>
<organism evidence="2 3">
    <name type="scientific">Pterulicium gracile</name>
    <dbReference type="NCBI Taxonomy" id="1884261"/>
    <lineage>
        <taxon>Eukaryota</taxon>
        <taxon>Fungi</taxon>
        <taxon>Dikarya</taxon>
        <taxon>Basidiomycota</taxon>
        <taxon>Agaricomycotina</taxon>
        <taxon>Agaricomycetes</taxon>
        <taxon>Agaricomycetidae</taxon>
        <taxon>Agaricales</taxon>
        <taxon>Pleurotineae</taxon>
        <taxon>Pterulaceae</taxon>
        <taxon>Pterulicium</taxon>
    </lineage>
</organism>
<sequence length="75" mass="8674">MLDCLISPRFLIINNVPLIRFSCSFVSYLICNAIHVMYLCSLVHVVAWVLLCVRTWVLRKNGRLVCEGLMIQHPQ</sequence>
<feature type="transmembrane region" description="Helical" evidence="1">
    <location>
        <begin position="36"/>
        <end position="57"/>
    </location>
</feature>
<protein>
    <submittedName>
        <fullName evidence="2">Uncharacterized protein</fullName>
    </submittedName>
</protein>
<dbReference type="Proteomes" id="UP000305067">
    <property type="component" value="Unassembled WGS sequence"/>
</dbReference>
<keyword evidence="1" id="KW-1133">Transmembrane helix</keyword>
<proteinExistence type="predicted"/>
<keyword evidence="1" id="KW-0812">Transmembrane</keyword>
<dbReference type="AlphaFoldDB" id="A0A5C3QST8"/>
<evidence type="ECO:0000256" key="1">
    <source>
        <dbReference type="SAM" id="Phobius"/>
    </source>
</evidence>
<reference evidence="2 3" key="1">
    <citation type="journal article" date="2019" name="Nat. Ecol. Evol.">
        <title>Megaphylogeny resolves global patterns of mushroom evolution.</title>
        <authorList>
            <person name="Varga T."/>
            <person name="Krizsan K."/>
            <person name="Foldi C."/>
            <person name="Dima B."/>
            <person name="Sanchez-Garcia M."/>
            <person name="Sanchez-Ramirez S."/>
            <person name="Szollosi G.J."/>
            <person name="Szarkandi J.G."/>
            <person name="Papp V."/>
            <person name="Albert L."/>
            <person name="Andreopoulos W."/>
            <person name="Angelini C."/>
            <person name="Antonin V."/>
            <person name="Barry K.W."/>
            <person name="Bougher N.L."/>
            <person name="Buchanan P."/>
            <person name="Buyck B."/>
            <person name="Bense V."/>
            <person name="Catcheside P."/>
            <person name="Chovatia M."/>
            <person name="Cooper J."/>
            <person name="Damon W."/>
            <person name="Desjardin D."/>
            <person name="Finy P."/>
            <person name="Geml J."/>
            <person name="Haridas S."/>
            <person name="Hughes K."/>
            <person name="Justo A."/>
            <person name="Karasinski D."/>
            <person name="Kautmanova I."/>
            <person name="Kiss B."/>
            <person name="Kocsube S."/>
            <person name="Kotiranta H."/>
            <person name="LaButti K.M."/>
            <person name="Lechner B.E."/>
            <person name="Liimatainen K."/>
            <person name="Lipzen A."/>
            <person name="Lukacs Z."/>
            <person name="Mihaltcheva S."/>
            <person name="Morgado L.N."/>
            <person name="Niskanen T."/>
            <person name="Noordeloos M.E."/>
            <person name="Ohm R.A."/>
            <person name="Ortiz-Santana B."/>
            <person name="Ovrebo C."/>
            <person name="Racz N."/>
            <person name="Riley R."/>
            <person name="Savchenko A."/>
            <person name="Shiryaev A."/>
            <person name="Soop K."/>
            <person name="Spirin V."/>
            <person name="Szebenyi C."/>
            <person name="Tomsovsky M."/>
            <person name="Tulloss R.E."/>
            <person name="Uehling J."/>
            <person name="Grigoriev I.V."/>
            <person name="Vagvolgyi C."/>
            <person name="Papp T."/>
            <person name="Martin F.M."/>
            <person name="Miettinen O."/>
            <person name="Hibbett D.S."/>
            <person name="Nagy L.G."/>
        </authorList>
    </citation>
    <scope>NUCLEOTIDE SEQUENCE [LARGE SCALE GENOMIC DNA]</scope>
    <source>
        <strain evidence="2 3">CBS 309.79</strain>
    </source>
</reference>
<evidence type="ECO:0000313" key="3">
    <source>
        <dbReference type="Proteomes" id="UP000305067"/>
    </source>
</evidence>